<reference evidence="2 3" key="1">
    <citation type="submission" date="2024-11" db="EMBL/GenBank/DDBJ databases">
        <title>First Report of Moraxella oculi in Brazil in an Infectious Bovine Keratoconjunctivitis Outbreak.</title>
        <authorList>
            <person name="Carvalho C.V."/>
            <person name="Domingues R."/>
            <person name="Coutinho C."/>
            <person name="Honorio N.T.B.S."/>
            <person name="Faza D.R.L.R."/>
            <person name="Carvalho W.A."/>
            <person name="Machado A.B.F."/>
            <person name="Martins M.F."/>
            <person name="Gaspar E.B."/>
        </authorList>
    </citation>
    <scope>NUCLEOTIDE SEQUENCE [LARGE SCALE GENOMIC DNA]</scope>
    <source>
        <strain evidence="2 3">2117LE</strain>
    </source>
</reference>
<gene>
    <name evidence="2" type="ORF">ACJHVH_01980</name>
</gene>
<feature type="compositionally biased region" description="Basic residues" evidence="1">
    <location>
        <begin position="17"/>
        <end position="32"/>
    </location>
</feature>
<accession>A0ABW8U3P3</accession>
<protein>
    <submittedName>
        <fullName evidence="2">Uncharacterized protein</fullName>
    </submittedName>
</protein>
<evidence type="ECO:0000313" key="2">
    <source>
        <dbReference type="EMBL" id="MFL1731773.1"/>
    </source>
</evidence>
<proteinExistence type="predicted"/>
<comment type="caution">
    <text evidence="2">The sequence shown here is derived from an EMBL/GenBank/DDBJ whole genome shotgun (WGS) entry which is preliminary data.</text>
</comment>
<dbReference type="EMBL" id="JBJJXE010000001">
    <property type="protein sequence ID" value="MFL1731773.1"/>
    <property type="molecule type" value="Genomic_DNA"/>
</dbReference>
<dbReference type="RefSeq" id="WP_407068558.1">
    <property type="nucleotide sequence ID" value="NZ_JBJJXE010000001.1"/>
</dbReference>
<evidence type="ECO:0000256" key="1">
    <source>
        <dbReference type="SAM" id="MobiDB-lite"/>
    </source>
</evidence>
<dbReference type="Proteomes" id="UP001624684">
    <property type="component" value="Unassembled WGS sequence"/>
</dbReference>
<feature type="region of interest" description="Disordered" evidence="1">
    <location>
        <begin position="1"/>
        <end position="53"/>
    </location>
</feature>
<evidence type="ECO:0000313" key="3">
    <source>
        <dbReference type="Proteomes" id="UP001624684"/>
    </source>
</evidence>
<name>A0ABW8U3P3_9GAMM</name>
<organism evidence="2 3">
    <name type="scientific">Moraxella oculi</name>
    <dbReference type="NCBI Taxonomy" id="2940516"/>
    <lineage>
        <taxon>Bacteria</taxon>
        <taxon>Pseudomonadati</taxon>
        <taxon>Pseudomonadota</taxon>
        <taxon>Gammaproteobacteria</taxon>
        <taxon>Moraxellales</taxon>
        <taxon>Moraxellaceae</taxon>
        <taxon>Moraxella</taxon>
    </lineage>
</organism>
<sequence>MPSSGKGIEATANRNVSRFKSKGNKKQWKIHKSNRDGKPYKSKPPSIQSKAKLEKMNKETMKAYEQYAKKLPAGTVKMPLKNWLITVKTGSGDWRMVSLLGGLRLENNIFNDLHHYH</sequence>
<keyword evidence="3" id="KW-1185">Reference proteome</keyword>